<evidence type="ECO:0000256" key="1">
    <source>
        <dbReference type="PROSITE-ProRule" id="PRU00420"/>
    </source>
</evidence>
<dbReference type="PROSITE" id="PS51097">
    <property type="entry name" value="PTS_EIIA_TYPE_5"/>
    <property type="match status" value="1"/>
</dbReference>
<dbReference type="STRING" id="33936.AZI98_13935"/>
<dbReference type="InterPro" id="IPR036665">
    <property type="entry name" value="PTS_IIA_glucitol/sorbitol_sf"/>
</dbReference>
<evidence type="ECO:0000313" key="5">
    <source>
        <dbReference type="Proteomes" id="UP000214606"/>
    </source>
</evidence>
<dbReference type="GO" id="GO:0009401">
    <property type="term" value="P:phosphoenolpyruvate-dependent sugar phosphotransferase system"/>
    <property type="evidence" value="ECO:0007669"/>
    <property type="project" value="InterPro"/>
</dbReference>
<evidence type="ECO:0000313" key="2">
    <source>
        <dbReference type="EMBL" id="ASS88931.1"/>
    </source>
</evidence>
<accession>A0A165X215</accession>
<gene>
    <name evidence="2" type="ORF">AP3564_00475</name>
    <name evidence="3" type="ORF">AZI98_13935</name>
</gene>
<comment type="caution">
    <text evidence="1">Lacks conserved residue(s) required for the propagation of feature annotation.</text>
</comment>
<dbReference type="EMBL" id="CP017703">
    <property type="protein sequence ID" value="ASS88931.1"/>
    <property type="molecule type" value="Genomic_DNA"/>
</dbReference>
<dbReference type="AlphaFoldDB" id="A0A165X215"/>
<dbReference type="Proteomes" id="UP000076476">
    <property type="component" value="Unassembled WGS sequence"/>
</dbReference>
<dbReference type="KEGG" id="apak:AP3564_00475"/>
<dbReference type="GO" id="GO:0005737">
    <property type="term" value="C:cytoplasm"/>
    <property type="evidence" value="ECO:0007669"/>
    <property type="project" value="InterPro"/>
</dbReference>
<dbReference type="SUPFAM" id="SSF141530">
    <property type="entry name" value="PTSIIA/GutA-like"/>
    <property type="match status" value="1"/>
</dbReference>
<reference evidence="3 4" key="1">
    <citation type="submission" date="2016-04" db="EMBL/GenBank/DDBJ databases">
        <title>Draft genome sequence of Aeribacillus pallidus 8m3 from petroleum reservoir.</title>
        <authorList>
            <person name="Poltaraus A.B."/>
            <person name="Nazina T.N."/>
            <person name="Tourova T.P."/>
            <person name="Malakho S.M."/>
            <person name="Korshunova A.V."/>
            <person name="Sokolova D.S."/>
        </authorList>
    </citation>
    <scope>NUCLEOTIDE SEQUENCE [LARGE SCALE GENOMIC DNA]</scope>
    <source>
        <strain evidence="3 4">8m3</strain>
    </source>
</reference>
<dbReference type="RefSeq" id="WP_063388881.1">
    <property type="nucleotide sequence ID" value="NZ_CP017703.1"/>
</dbReference>
<evidence type="ECO:0000313" key="3">
    <source>
        <dbReference type="EMBL" id="KZN95536.1"/>
    </source>
</evidence>
<evidence type="ECO:0000313" key="4">
    <source>
        <dbReference type="Proteomes" id="UP000076476"/>
    </source>
</evidence>
<protein>
    <submittedName>
        <fullName evidence="3">PTS sorbitol transporter subunit IIA</fullName>
    </submittedName>
</protein>
<dbReference type="Pfam" id="PF03829">
    <property type="entry name" value="PTSIIA_gutA"/>
    <property type="match status" value="1"/>
</dbReference>
<keyword evidence="4" id="KW-1185">Reference proteome</keyword>
<dbReference type="PANTHER" id="PTHR40398:SF1">
    <property type="entry name" value="PTS SYSTEM GLUCITOL_SORBITOL-SPECIFIC EIIA COMPONENT"/>
    <property type="match status" value="1"/>
</dbReference>
<name>A0A165X215_9BACI</name>
<dbReference type="Gene3D" id="2.40.33.40">
    <property type="entry name" value="Phosphotransferase system, glucitol/sorbitol-specific IIA component"/>
    <property type="match status" value="1"/>
</dbReference>
<dbReference type="GO" id="GO:0008982">
    <property type="term" value="F:protein-N(PI)-phosphohistidine-sugar phosphotransferase activity"/>
    <property type="evidence" value="ECO:0007669"/>
    <property type="project" value="InterPro"/>
</dbReference>
<dbReference type="InterPro" id="IPR004716">
    <property type="entry name" value="PTS_IIA_glucitol/sorbitol-sp"/>
</dbReference>
<reference evidence="2 5" key="2">
    <citation type="submission" date="2016-10" db="EMBL/GenBank/DDBJ databases">
        <title>The whole genome sequencing and assembly of Aeribacillus pallidus KCTC3564 strain.</title>
        <authorList>
            <person name="Lee Y.-J."/>
            <person name="Park M.-K."/>
            <person name="Yi H."/>
            <person name="Bahn Y.-S."/>
            <person name="Kim J.F."/>
            <person name="Lee D.-W."/>
        </authorList>
    </citation>
    <scope>NUCLEOTIDE SEQUENCE [LARGE SCALE GENOMIC DNA]</scope>
    <source>
        <strain evidence="2 5">KCTC3564</strain>
    </source>
</reference>
<dbReference type="GO" id="GO:0016301">
    <property type="term" value="F:kinase activity"/>
    <property type="evidence" value="ECO:0007669"/>
    <property type="project" value="TreeGrafter"/>
</dbReference>
<dbReference type="PANTHER" id="PTHR40398">
    <property type="entry name" value="PTS SYSTEM GLUCITOL/SORBITOL-SPECIFIC EIIA COMPONENT"/>
    <property type="match status" value="1"/>
</dbReference>
<dbReference type="Proteomes" id="UP000214606">
    <property type="component" value="Chromosome"/>
</dbReference>
<sequence length="121" mass="13503">MTIIYKNKIKGIGTMADHFLKEKMIILFGNEAPQDLKDFCYVIDVVKAEGVIQAGQKLYINNEKFEITSVGDAVQRNLTTLGHITLRFDGSTTPELPGTLYLENKDIPEIGLNTEIKIASE</sequence>
<dbReference type="EMBL" id="LWBR01000048">
    <property type="protein sequence ID" value="KZN95536.1"/>
    <property type="molecule type" value="Genomic_DNA"/>
</dbReference>
<dbReference type="GeneID" id="301127696"/>
<proteinExistence type="predicted"/>
<dbReference type="OrthoDB" id="5113885at2"/>
<organism evidence="3 4">
    <name type="scientific">Aeribacillus pallidus</name>
    <dbReference type="NCBI Taxonomy" id="33936"/>
    <lineage>
        <taxon>Bacteria</taxon>
        <taxon>Bacillati</taxon>
        <taxon>Bacillota</taxon>
        <taxon>Bacilli</taxon>
        <taxon>Bacillales</taxon>
        <taxon>Bacillaceae</taxon>
        <taxon>Aeribacillus</taxon>
    </lineage>
</organism>